<evidence type="ECO:0000256" key="1">
    <source>
        <dbReference type="ARBA" id="ARBA00001968"/>
    </source>
</evidence>
<dbReference type="GeneID" id="20650564"/>
<keyword evidence="6" id="KW-0378">Hydrolase</keyword>
<dbReference type="OMA" id="CTHIRLK"/>
<dbReference type="PANTHER" id="PTHR22930">
    <property type="match status" value="1"/>
</dbReference>
<evidence type="ECO:0000256" key="3">
    <source>
        <dbReference type="ARBA" id="ARBA00006958"/>
    </source>
</evidence>
<accession>G5AGE5</accession>
<keyword evidence="10" id="KW-1185">Reference proteome</keyword>
<dbReference type="RefSeq" id="XP_009538916.1">
    <property type="nucleotide sequence ID" value="XM_009540621.1"/>
</dbReference>
<name>G5AGE5_PHYSP</name>
<evidence type="ECO:0000313" key="9">
    <source>
        <dbReference type="EMBL" id="EGZ05385.1"/>
    </source>
</evidence>
<dbReference type="InterPro" id="IPR045249">
    <property type="entry name" value="HARBI1-like"/>
</dbReference>
<proteinExistence type="inferred from homology"/>
<evidence type="ECO:0000256" key="7">
    <source>
        <dbReference type="ARBA" id="ARBA00023242"/>
    </source>
</evidence>
<dbReference type="InterPro" id="IPR027806">
    <property type="entry name" value="HARBI1_dom"/>
</dbReference>
<feature type="non-terminal residue" evidence="9">
    <location>
        <position position="209"/>
    </location>
</feature>
<dbReference type="Proteomes" id="UP000002640">
    <property type="component" value="Unassembled WGS sequence"/>
</dbReference>
<feature type="domain" description="DDE Tnp4" evidence="8">
    <location>
        <begin position="121"/>
        <end position="206"/>
    </location>
</feature>
<dbReference type="InParanoid" id="G5AGE5"/>
<dbReference type="PANTHER" id="PTHR22930:SF85">
    <property type="entry name" value="GH03217P-RELATED"/>
    <property type="match status" value="1"/>
</dbReference>
<dbReference type="GO" id="GO:0046872">
    <property type="term" value="F:metal ion binding"/>
    <property type="evidence" value="ECO:0007669"/>
    <property type="project" value="UniProtKB-KW"/>
</dbReference>
<evidence type="ECO:0000259" key="8">
    <source>
        <dbReference type="Pfam" id="PF13359"/>
    </source>
</evidence>
<dbReference type="GO" id="GO:0005634">
    <property type="term" value="C:nucleus"/>
    <property type="evidence" value="ECO:0007669"/>
    <property type="project" value="UniProtKB-SubCell"/>
</dbReference>
<feature type="non-terminal residue" evidence="9">
    <location>
        <position position="1"/>
    </location>
</feature>
<dbReference type="AlphaFoldDB" id="G5AGE5"/>
<dbReference type="GO" id="GO:0016787">
    <property type="term" value="F:hydrolase activity"/>
    <property type="evidence" value="ECO:0007669"/>
    <property type="project" value="UniProtKB-KW"/>
</dbReference>
<protein>
    <recommendedName>
        <fullName evidence="8">DDE Tnp4 domain-containing protein</fullName>
    </recommendedName>
</protein>
<keyword evidence="4" id="KW-0540">Nuclease</keyword>
<gene>
    <name evidence="9" type="ORF">PHYSODRAFT_376748</name>
</gene>
<evidence type="ECO:0000256" key="6">
    <source>
        <dbReference type="ARBA" id="ARBA00022801"/>
    </source>
</evidence>
<dbReference type="KEGG" id="psoj:PHYSODRAFT_376748"/>
<reference evidence="9 10" key="1">
    <citation type="journal article" date="2006" name="Science">
        <title>Phytophthora genome sequences uncover evolutionary origins and mechanisms of pathogenesis.</title>
        <authorList>
            <person name="Tyler B.M."/>
            <person name="Tripathy S."/>
            <person name="Zhang X."/>
            <person name="Dehal P."/>
            <person name="Jiang R.H."/>
            <person name="Aerts A."/>
            <person name="Arredondo F.D."/>
            <person name="Baxter L."/>
            <person name="Bensasson D."/>
            <person name="Beynon J.L."/>
            <person name="Chapman J."/>
            <person name="Damasceno C.M."/>
            <person name="Dorrance A.E."/>
            <person name="Dou D."/>
            <person name="Dickerman A.W."/>
            <person name="Dubchak I.L."/>
            <person name="Garbelotto M."/>
            <person name="Gijzen M."/>
            <person name="Gordon S.G."/>
            <person name="Govers F."/>
            <person name="Grunwald N.J."/>
            <person name="Huang W."/>
            <person name="Ivors K.L."/>
            <person name="Jones R.W."/>
            <person name="Kamoun S."/>
            <person name="Krampis K."/>
            <person name="Lamour K.H."/>
            <person name="Lee M.K."/>
            <person name="McDonald W.H."/>
            <person name="Medina M."/>
            <person name="Meijer H.J."/>
            <person name="Nordberg E.K."/>
            <person name="Maclean D.J."/>
            <person name="Ospina-Giraldo M.D."/>
            <person name="Morris P.F."/>
            <person name="Phuntumart V."/>
            <person name="Putnam N.H."/>
            <person name="Rash S."/>
            <person name="Rose J.K."/>
            <person name="Sakihama Y."/>
            <person name="Salamov A.A."/>
            <person name="Savidor A."/>
            <person name="Scheuring C.F."/>
            <person name="Smith B.M."/>
            <person name="Sobral B.W."/>
            <person name="Terry A."/>
            <person name="Torto-Alalibo T.A."/>
            <person name="Win J."/>
            <person name="Xu Z."/>
            <person name="Zhang H."/>
            <person name="Grigoriev I.V."/>
            <person name="Rokhsar D.S."/>
            <person name="Boore J.L."/>
        </authorList>
    </citation>
    <scope>NUCLEOTIDE SEQUENCE [LARGE SCALE GENOMIC DNA]</scope>
    <source>
        <strain evidence="9 10">P6497</strain>
    </source>
</reference>
<evidence type="ECO:0000256" key="2">
    <source>
        <dbReference type="ARBA" id="ARBA00004123"/>
    </source>
</evidence>
<organism evidence="9 10">
    <name type="scientific">Phytophthora sojae (strain P6497)</name>
    <name type="common">Soybean stem and root rot agent</name>
    <name type="synonym">Phytophthora megasperma f. sp. glycines</name>
    <dbReference type="NCBI Taxonomy" id="1094619"/>
    <lineage>
        <taxon>Eukaryota</taxon>
        <taxon>Sar</taxon>
        <taxon>Stramenopiles</taxon>
        <taxon>Oomycota</taxon>
        <taxon>Peronosporomycetes</taxon>
        <taxon>Peronosporales</taxon>
        <taxon>Peronosporaceae</taxon>
        <taxon>Phytophthora</taxon>
    </lineage>
</organism>
<comment type="similarity">
    <text evidence="3">Belongs to the HARBI1 family.</text>
</comment>
<dbReference type="EMBL" id="JH159166">
    <property type="protein sequence ID" value="EGZ05385.1"/>
    <property type="molecule type" value="Genomic_DNA"/>
</dbReference>
<keyword evidence="5" id="KW-0479">Metal-binding</keyword>
<dbReference type="Pfam" id="PF13359">
    <property type="entry name" value="DDE_Tnp_4"/>
    <property type="match status" value="1"/>
</dbReference>
<comment type="subcellular location">
    <subcellularLocation>
        <location evidence="2">Nucleus</location>
    </subcellularLocation>
</comment>
<evidence type="ECO:0000256" key="4">
    <source>
        <dbReference type="ARBA" id="ARBA00022722"/>
    </source>
</evidence>
<evidence type="ECO:0000256" key="5">
    <source>
        <dbReference type="ARBA" id="ARBA00022723"/>
    </source>
</evidence>
<keyword evidence="7" id="KW-0539">Nucleus</keyword>
<dbReference type="STRING" id="1094619.G5AGE5"/>
<sequence length="209" mass="23688">ACSYDQWFQDNMRFTQASFHKLCALLRPLRRKQPATNTKHSFETRVATMLYYVASMGGFRETAQTFGVSKSWAITAVNELLTAIADDYRRYIYSPSSLEDWSALQEAFEIRAGVPLVCAAVDGTLIELARFENYEGWYCRKGYPAVNLQVVVDPHQRIMSFDMRPGSWSDKKIWAASHFGQHIDGILPPGGFILGDKGYTLSNAVLIHF</sequence>
<comment type="cofactor">
    <cofactor evidence="1">
        <name>a divalent metal cation</name>
        <dbReference type="ChEBI" id="CHEBI:60240"/>
    </cofactor>
</comment>
<evidence type="ECO:0000313" key="10">
    <source>
        <dbReference type="Proteomes" id="UP000002640"/>
    </source>
</evidence>
<dbReference type="GO" id="GO:0004518">
    <property type="term" value="F:nuclease activity"/>
    <property type="evidence" value="ECO:0007669"/>
    <property type="project" value="UniProtKB-KW"/>
</dbReference>